<dbReference type="PANTHER" id="PTHR21593">
    <property type="entry name" value="PRION-LIKE- Q/N-RICH -DOMAIN-BEARING PROTEIN PROTEIN"/>
    <property type="match status" value="1"/>
</dbReference>
<keyword evidence="1" id="KW-0732">Signal</keyword>
<dbReference type="AlphaFoldDB" id="A0A2G9TPK1"/>
<sequence length="166" mass="20105">MKFIFTLLLIAGVAAASRYHLRLRYYFAPFLANLTKESKAEYRAILRDRSLTYDQEHEKLAEWANKYKRTEELEKFEAKIDESVRQLKENVPKLLASLPAAYNEYMSITESKDKTRSEILKELRKMLARNPRVYSVLKFVLSQYKRQYFPIHRFRRQLRIRRYRKS</sequence>
<feature type="domain" description="SXP/RAL-2 family protein Ani s 5-like cation-binding" evidence="2">
    <location>
        <begin position="37"/>
        <end position="144"/>
    </location>
</feature>
<organism evidence="3 4">
    <name type="scientific">Teladorsagia circumcincta</name>
    <name type="common">Brown stomach worm</name>
    <name type="synonym">Ostertagia circumcincta</name>
    <dbReference type="NCBI Taxonomy" id="45464"/>
    <lineage>
        <taxon>Eukaryota</taxon>
        <taxon>Metazoa</taxon>
        <taxon>Ecdysozoa</taxon>
        <taxon>Nematoda</taxon>
        <taxon>Chromadorea</taxon>
        <taxon>Rhabditida</taxon>
        <taxon>Rhabditina</taxon>
        <taxon>Rhabditomorpha</taxon>
        <taxon>Strongyloidea</taxon>
        <taxon>Trichostrongylidae</taxon>
        <taxon>Teladorsagia</taxon>
    </lineage>
</organism>
<dbReference type="InterPro" id="IPR003677">
    <property type="entry name" value="ANIS5_cation-bd"/>
</dbReference>
<feature type="chain" id="PRO_5013580718" description="SXP/RAL-2 family protein Ani s 5-like cation-binding domain-containing protein" evidence="1">
    <location>
        <begin position="17"/>
        <end position="166"/>
    </location>
</feature>
<proteinExistence type="predicted"/>
<reference evidence="3 4" key="1">
    <citation type="submission" date="2015-09" db="EMBL/GenBank/DDBJ databases">
        <title>Draft genome of the parasitic nematode Teladorsagia circumcincta isolate WARC Sus (inbred).</title>
        <authorList>
            <person name="Mitreva M."/>
        </authorList>
    </citation>
    <scope>NUCLEOTIDE SEQUENCE [LARGE SCALE GENOMIC DNA]</scope>
    <source>
        <strain evidence="3 4">S</strain>
    </source>
</reference>
<gene>
    <name evidence="3" type="ORF">TELCIR_19293</name>
</gene>
<evidence type="ECO:0000256" key="1">
    <source>
        <dbReference type="SAM" id="SignalP"/>
    </source>
</evidence>
<evidence type="ECO:0000313" key="3">
    <source>
        <dbReference type="EMBL" id="PIO59250.1"/>
    </source>
</evidence>
<dbReference type="OrthoDB" id="5841932at2759"/>
<feature type="non-terminal residue" evidence="3">
    <location>
        <position position="166"/>
    </location>
</feature>
<keyword evidence="4" id="KW-1185">Reference proteome</keyword>
<dbReference type="Pfam" id="PF02520">
    <property type="entry name" value="ANIS5_cation-bd"/>
    <property type="match status" value="1"/>
</dbReference>
<evidence type="ECO:0000313" key="4">
    <source>
        <dbReference type="Proteomes" id="UP000230423"/>
    </source>
</evidence>
<feature type="signal peptide" evidence="1">
    <location>
        <begin position="1"/>
        <end position="16"/>
    </location>
</feature>
<protein>
    <recommendedName>
        <fullName evidence="2">SXP/RAL-2 family protein Ani s 5-like cation-binding domain-containing protein</fullName>
    </recommendedName>
</protein>
<accession>A0A2G9TPK1</accession>
<dbReference type="PANTHER" id="PTHR21593:SF36">
    <property type="entry name" value="DUF148 DOMAIN-CONTAINING PROTEIN-RELATED"/>
    <property type="match status" value="1"/>
</dbReference>
<name>A0A2G9TPK1_TELCI</name>
<dbReference type="Proteomes" id="UP000230423">
    <property type="component" value="Unassembled WGS sequence"/>
</dbReference>
<dbReference type="InterPro" id="IPR052823">
    <property type="entry name" value="SXP/RAL-2_related"/>
</dbReference>
<evidence type="ECO:0000259" key="2">
    <source>
        <dbReference type="Pfam" id="PF02520"/>
    </source>
</evidence>
<dbReference type="EMBL" id="KZ358328">
    <property type="protein sequence ID" value="PIO59250.1"/>
    <property type="molecule type" value="Genomic_DNA"/>
</dbReference>